<evidence type="ECO:0000313" key="9">
    <source>
        <dbReference type="EMBL" id="KAK9687639.1"/>
    </source>
</evidence>
<dbReference type="EMBL" id="JASPKY010000631">
    <property type="protein sequence ID" value="KAK9687639.1"/>
    <property type="molecule type" value="Genomic_DNA"/>
</dbReference>
<gene>
    <name evidence="9" type="ORF">QE152_g36109</name>
</gene>
<dbReference type="SUPFAM" id="SSF46548">
    <property type="entry name" value="alpha-helical ferredoxin"/>
    <property type="match status" value="1"/>
</dbReference>
<dbReference type="InterPro" id="IPR002489">
    <property type="entry name" value="Glu_synth_asu_C"/>
</dbReference>
<dbReference type="SUPFAM" id="SSF51971">
    <property type="entry name" value="Nucleotide-binding domain"/>
    <property type="match status" value="2"/>
</dbReference>
<evidence type="ECO:0000256" key="1">
    <source>
        <dbReference type="ARBA" id="ARBA00022605"/>
    </source>
</evidence>
<evidence type="ECO:0000259" key="8">
    <source>
        <dbReference type="Pfam" id="PF14691"/>
    </source>
</evidence>
<dbReference type="InterPro" id="IPR036188">
    <property type="entry name" value="FAD/NAD-bd_sf"/>
</dbReference>
<evidence type="ECO:0000256" key="5">
    <source>
        <dbReference type="SAM" id="MobiDB-lite"/>
    </source>
</evidence>
<keyword evidence="3" id="KW-0314">Glutamate biosynthesis</keyword>
<dbReference type="AlphaFoldDB" id="A0AAW1IDW1"/>
<dbReference type="GO" id="GO:0016639">
    <property type="term" value="F:oxidoreductase activity, acting on the CH-NH2 group of donors, NAD or NADP as acceptor"/>
    <property type="evidence" value="ECO:0007669"/>
    <property type="project" value="InterPro"/>
</dbReference>
<comment type="caution">
    <text evidence="9">The sequence shown here is derived from an EMBL/GenBank/DDBJ whole genome shotgun (WGS) entry which is preliminary data.</text>
</comment>
<reference evidence="9 10" key="1">
    <citation type="journal article" date="2024" name="BMC Genomics">
        <title>De novo assembly and annotation of Popillia japonica's genome with initial clues to its potential as an invasive pest.</title>
        <authorList>
            <person name="Cucini C."/>
            <person name="Boschi S."/>
            <person name="Funari R."/>
            <person name="Cardaioli E."/>
            <person name="Iannotti N."/>
            <person name="Marturano G."/>
            <person name="Paoli F."/>
            <person name="Bruttini M."/>
            <person name="Carapelli A."/>
            <person name="Frati F."/>
            <person name="Nardi F."/>
        </authorList>
    </citation>
    <scope>NUCLEOTIDE SEQUENCE [LARGE SCALE GENOMIC DNA]</scope>
    <source>
        <strain evidence="9">DMR45628</strain>
    </source>
</reference>
<sequence>MFLRGIVGERFAVRNSGVTAVVEGVGDYCCEFMTGGVVVVLGLTGRNFGSGMMGGVAYVWDVDKNLHKKCRTSDVGLLKLEQPDEIERIKNLLYEFLQRTKSVIAEKLLKDFNQYVGQFVKIIPRYQFEQLAKENEEDLPKKEKPIPRYQFEQLAKENEEDLPKKEKPAELGFIKYQRDMQIFRPVEERVKDFNEIYNFDKIYQLAPKEAARCIDCAVPFCHTSNYGCPLENLIPNWTILVAEDRWKEAVSSLLRTNNFPEFTSRVCPAPCENACVLNLSTQSVAIRNIECTIIDKAFENGWIKAEVPKNRTDKKVAIIGSGPAGLACADQLNKIGHHVTIFERSKNLGGLLYYGISSAKLDRKIIQRRLKILMAAGIKFKNEVQVGKDISVEEIEREYDAIVLCIGASLANDIHIPGRNLKGVHLALDFLQYCIDNSDSMEGGGADIRDKSIVIIGGGASAMDCLLTAIRYGAKSVKTLSITAEPPIKRPPNNHWPNKPDTKPTMPVHKSAEYVYGTDTRLFNTETLALESNGDDQVHAVQTIQVEWVDVNGHLTPKRISGTENTLPADFVIIAIGFRGPEKLLIDECRLEYTNKHTIKTTNHNTTEEFIFAAGDCTIGESLVVTAMADGRKAAVNVDNFLKKGSLVTPFGGSSPINIDCSTVED</sequence>
<dbReference type="Gene3D" id="2.160.20.60">
    <property type="entry name" value="Glutamate synthase, alpha subunit, C-terminal domain"/>
    <property type="match status" value="1"/>
</dbReference>
<dbReference type="InterPro" id="IPR023753">
    <property type="entry name" value="FAD/NAD-binding_dom"/>
</dbReference>
<dbReference type="Pfam" id="PF14691">
    <property type="entry name" value="Fer4_20"/>
    <property type="match status" value="1"/>
</dbReference>
<dbReference type="NCBIfam" id="TIGR01317">
    <property type="entry name" value="GOGAT_sm_gam"/>
    <property type="match status" value="1"/>
</dbReference>
<feature type="domain" description="Dihydroprymidine dehydrogenase" evidence="8">
    <location>
        <begin position="190"/>
        <end position="301"/>
    </location>
</feature>
<name>A0AAW1IDW1_POPJA</name>
<keyword evidence="2" id="KW-0560">Oxidoreductase</keyword>
<dbReference type="PANTHER" id="PTHR43100">
    <property type="entry name" value="GLUTAMATE SYNTHASE [NADPH] SMALL CHAIN"/>
    <property type="match status" value="1"/>
</dbReference>
<evidence type="ECO:0000259" key="6">
    <source>
        <dbReference type="Pfam" id="PF01493"/>
    </source>
</evidence>
<accession>A0AAW1IDW1</accession>
<keyword evidence="1" id="KW-0028">Amino-acid biosynthesis</keyword>
<dbReference type="Pfam" id="PF07992">
    <property type="entry name" value="Pyr_redox_2"/>
    <property type="match status" value="1"/>
</dbReference>
<evidence type="ECO:0000256" key="4">
    <source>
        <dbReference type="ARBA" id="ARBA00029440"/>
    </source>
</evidence>
<dbReference type="SUPFAM" id="SSF69336">
    <property type="entry name" value="Alpha subunit of glutamate synthase, C-terminal domain"/>
    <property type="match status" value="1"/>
</dbReference>
<comment type="pathway">
    <text evidence="4">Amino-acid biosynthesis.</text>
</comment>
<dbReference type="Proteomes" id="UP001458880">
    <property type="component" value="Unassembled WGS sequence"/>
</dbReference>
<feature type="region of interest" description="Disordered" evidence="5">
    <location>
        <begin position="485"/>
        <end position="507"/>
    </location>
</feature>
<organism evidence="9 10">
    <name type="scientific">Popillia japonica</name>
    <name type="common">Japanese beetle</name>
    <dbReference type="NCBI Taxonomy" id="7064"/>
    <lineage>
        <taxon>Eukaryota</taxon>
        <taxon>Metazoa</taxon>
        <taxon>Ecdysozoa</taxon>
        <taxon>Arthropoda</taxon>
        <taxon>Hexapoda</taxon>
        <taxon>Insecta</taxon>
        <taxon>Pterygota</taxon>
        <taxon>Neoptera</taxon>
        <taxon>Endopterygota</taxon>
        <taxon>Coleoptera</taxon>
        <taxon>Polyphaga</taxon>
        <taxon>Scarabaeiformia</taxon>
        <taxon>Scarabaeidae</taxon>
        <taxon>Rutelinae</taxon>
        <taxon>Popillia</taxon>
    </lineage>
</organism>
<dbReference type="GO" id="GO:0006537">
    <property type="term" value="P:glutamate biosynthetic process"/>
    <property type="evidence" value="ECO:0007669"/>
    <property type="project" value="UniProtKB-KW"/>
</dbReference>
<proteinExistence type="predicted"/>
<protein>
    <submittedName>
        <fullName evidence="9">GXGXG motif</fullName>
    </submittedName>
</protein>
<dbReference type="Gene3D" id="3.50.50.60">
    <property type="entry name" value="FAD/NAD(P)-binding domain"/>
    <property type="match status" value="2"/>
</dbReference>
<dbReference type="InterPro" id="IPR009051">
    <property type="entry name" value="Helical_ferredxn"/>
</dbReference>
<dbReference type="InterPro" id="IPR006005">
    <property type="entry name" value="Glut_synth_ssu1"/>
</dbReference>
<feature type="domain" description="Glutamate synthase alpha subunit C-terminal" evidence="6">
    <location>
        <begin position="1"/>
        <end position="85"/>
    </location>
</feature>
<dbReference type="GO" id="GO:0051536">
    <property type="term" value="F:iron-sulfur cluster binding"/>
    <property type="evidence" value="ECO:0007669"/>
    <property type="project" value="InterPro"/>
</dbReference>
<dbReference type="Pfam" id="PF01493">
    <property type="entry name" value="GXGXG"/>
    <property type="match status" value="1"/>
</dbReference>
<evidence type="ECO:0000256" key="3">
    <source>
        <dbReference type="ARBA" id="ARBA00023164"/>
    </source>
</evidence>
<feature type="domain" description="FAD/NAD(P)-binding" evidence="7">
    <location>
        <begin position="314"/>
        <end position="631"/>
    </location>
</feature>
<dbReference type="PANTHER" id="PTHR43100:SF3">
    <property type="entry name" value="FAD_NAD(P)-BINDING DOMAIN-CONTAINING PROTEIN"/>
    <property type="match status" value="1"/>
</dbReference>
<evidence type="ECO:0000313" key="10">
    <source>
        <dbReference type="Proteomes" id="UP001458880"/>
    </source>
</evidence>
<dbReference type="InterPro" id="IPR028261">
    <property type="entry name" value="DPD_II"/>
</dbReference>
<dbReference type="Gene3D" id="1.10.1060.10">
    <property type="entry name" value="Alpha-helical ferredoxin"/>
    <property type="match status" value="1"/>
</dbReference>
<evidence type="ECO:0000259" key="7">
    <source>
        <dbReference type="Pfam" id="PF07992"/>
    </source>
</evidence>
<dbReference type="PRINTS" id="PR00419">
    <property type="entry name" value="ADXRDTASE"/>
</dbReference>
<keyword evidence="10" id="KW-1185">Reference proteome</keyword>
<evidence type="ECO:0000256" key="2">
    <source>
        <dbReference type="ARBA" id="ARBA00023002"/>
    </source>
</evidence>
<dbReference type="InterPro" id="IPR051394">
    <property type="entry name" value="Glutamate_Synthase"/>
</dbReference>
<dbReference type="InterPro" id="IPR036485">
    <property type="entry name" value="Glu_synth_asu_C_sf"/>
</dbReference>